<dbReference type="AlphaFoldDB" id="A0A4U0P6S2"/>
<keyword evidence="2" id="KW-0489">Methyltransferase</keyword>
<keyword evidence="3" id="KW-1185">Reference proteome</keyword>
<name>A0A4U0P6S2_9SPHI</name>
<sequence length="216" mass="24519">MKDNTKKEFWETSFTDKQEMWGFEPAKSAIWAKDFFLGKAAKSILIPGIGYGRNAQIFREHGIGVTGIEISETAIALARRHYGADMTLYHGSVTDMPFDDNVYDGIFCHGLIYLLEEAERVKLIQNCYKQLIEGGTMIFTVITKEAKTYGLGTQISKDRFEMFGGVQIFFYDEEAVHGEFAKFGLVEIKEVNENYPFYVIRCSKTGINNSLEPGVR</sequence>
<accession>A0A4U0P6S2</accession>
<dbReference type="InterPro" id="IPR013216">
    <property type="entry name" value="Methyltransf_11"/>
</dbReference>
<dbReference type="SUPFAM" id="SSF53335">
    <property type="entry name" value="S-adenosyl-L-methionine-dependent methyltransferases"/>
    <property type="match status" value="1"/>
</dbReference>
<dbReference type="OrthoDB" id="703529at2"/>
<keyword evidence="2" id="KW-0808">Transferase</keyword>
<evidence type="ECO:0000313" key="2">
    <source>
        <dbReference type="EMBL" id="TJZ63049.1"/>
    </source>
</evidence>
<protein>
    <submittedName>
        <fullName evidence="2">Class I SAM-dependent methyltransferase</fullName>
    </submittedName>
</protein>
<comment type="caution">
    <text evidence="2">The sequence shown here is derived from an EMBL/GenBank/DDBJ whole genome shotgun (WGS) entry which is preliminary data.</text>
</comment>
<dbReference type="Gene3D" id="3.40.50.150">
    <property type="entry name" value="Vaccinia Virus protein VP39"/>
    <property type="match status" value="1"/>
</dbReference>
<dbReference type="GO" id="GO:0032259">
    <property type="term" value="P:methylation"/>
    <property type="evidence" value="ECO:0007669"/>
    <property type="project" value="UniProtKB-KW"/>
</dbReference>
<dbReference type="CDD" id="cd02440">
    <property type="entry name" value="AdoMet_MTases"/>
    <property type="match status" value="1"/>
</dbReference>
<organism evidence="2 3">
    <name type="scientific">Sphingobacterium olei</name>
    <dbReference type="NCBI Taxonomy" id="2571155"/>
    <lineage>
        <taxon>Bacteria</taxon>
        <taxon>Pseudomonadati</taxon>
        <taxon>Bacteroidota</taxon>
        <taxon>Sphingobacteriia</taxon>
        <taxon>Sphingobacteriales</taxon>
        <taxon>Sphingobacteriaceae</taxon>
        <taxon>Sphingobacterium</taxon>
    </lineage>
</organism>
<dbReference type="Proteomes" id="UP000306808">
    <property type="component" value="Unassembled WGS sequence"/>
</dbReference>
<feature type="domain" description="Methyltransferase type 11" evidence="1">
    <location>
        <begin position="48"/>
        <end position="139"/>
    </location>
</feature>
<evidence type="ECO:0000313" key="3">
    <source>
        <dbReference type="Proteomes" id="UP000306808"/>
    </source>
</evidence>
<dbReference type="Pfam" id="PF08241">
    <property type="entry name" value="Methyltransf_11"/>
    <property type="match status" value="1"/>
</dbReference>
<evidence type="ECO:0000259" key="1">
    <source>
        <dbReference type="Pfam" id="PF08241"/>
    </source>
</evidence>
<gene>
    <name evidence="2" type="ORF">FAZ15_01765</name>
</gene>
<dbReference type="EMBL" id="SUME01000001">
    <property type="protein sequence ID" value="TJZ63049.1"/>
    <property type="molecule type" value="Genomic_DNA"/>
</dbReference>
<dbReference type="GO" id="GO:0008757">
    <property type="term" value="F:S-adenosylmethionine-dependent methyltransferase activity"/>
    <property type="evidence" value="ECO:0007669"/>
    <property type="project" value="InterPro"/>
</dbReference>
<dbReference type="InterPro" id="IPR029063">
    <property type="entry name" value="SAM-dependent_MTases_sf"/>
</dbReference>
<proteinExistence type="predicted"/>
<dbReference type="RefSeq" id="WP_136899523.1">
    <property type="nucleotide sequence ID" value="NZ_SUME01000001.1"/>
</dbReference>
<reference evidence="2 3" key="1">
    <citation type="submission" date="2019-04" db="EMBL/GenBank/DDBJ databases">
        <title>Sphingobacterium olei sp. nov., isolated from oil-contaminated soil.</title>
        <authorList>
            <person name="Liu B."/>
        </authorList>
    </citation>
    <scope>NUCLEOTIDE SEQUENCE [LARGE SCALE GENOMIC DNA]</scope>
    <source>
        <strain evidence="2 3">HAL-9</strain>
    </source>
</reference>